<dbReference type="InterPro" id="IPR002372">
    <property type="entry name" value="PQQ_rpt_dom"/>
</dbReference>
<dbReference type="AlphaFoldDB" id="A0A382I4X3"/>
<dbReference type="InterPro" id="IPR053143">
    <property type="entry name" value="Arylsulfate_ST"/>
</dbReference>
<dbReference type="Gene3D" id="2.130.10.10">
    <property type="entry name" value="YVTN repeat-like/Quinoprotein amine dehydrogenase"/>
    <property type="match status" value="1"/>
</dbReference>
<protein>
    <recommendedName>
        <fullName evidence="1">Pyrrolo-quinoline quinone repeat domain-containing protein</fullName>
    </recommendedName>
</protein>
<accession>A0A382I4X3</accession>
<dbReference type="PANTHER" id="PTHR35340:SF5">
    <property type="entry name" value="ASST-DOMAIN-CONTAINING PROTEIN"/>
    <property type="match status" value="1"/>
</dbReference>
<name>A0A382I4X3_9ZZZZ</name>
<feature type="domain" description="Pyrrolo-quinoline quinone repeat" evidence="1">
    <location>
        <begin position="36"/>
        <end position="220"/>
    </location>
</feature>
<sequence>MKILFSLIPIVIFSLSAFTAKAERLVLVGASYGKNIVAIPDAKGDVLWSHKTAGPQRGHTGHHDVHMLPNGNILFHDTWTTLKEITLDKKVVWEYDCANSNGNKGKRVHVHAFARLPNGNTRIVESGVGRVIEVDKKGKIQHQFAMKEGGTKESRWARGTDKGTYLICSERPGVVTEYDVKNGKVVWDYLINTRVYGAMRLKNGNTLIASGSGNSVVEVTPEKKVVWEIKGKVPGTEVNLKWMTCLQERENGNFIVGNCHAG</sequence>
<dbReference type="SUPFAM" id="SSF63829">
    <property type="entry name" value="Calcium-dependent phosphotriesterase"/>
    <property type="match status" value="1"/>
</dbReference>
<reference evidence="2" key="1">
    <citation type="submission" date="2018-05" db="EMBL/GenBank/DDBJ databases">
        <authorList>
            <person name="Lanie J.A."/>
            <person name="Ng W.-L."/>
            <person name="Kazmierczak K.M."/>
            <person name="Andrzejewski T.M."/>
            <person name="Davidsen T.M."/>
            <person name="Wayne K.J."/>
            <person name="Tettelin H."/>
            <person name="Glass J.I."/>
            <person name="Rusch D."/>
            <person name="Podicherti R."/>
            <person name="Tsui H.-C.T."/>
            <person name="Winkler M.E."/>
        </authorList>
    </citation>
    <scope>NUCLEOTIDE SEQUENCE</scope>
</reference>
<evidence type="ECO:0000313" key="2">
    <source>
        <dbReference type="EMBL" id="SVB94319.1"/>
    </source>
</evidence>
<dbReference type="PANTHER" id="PTHR35340">
    <property type="entry name" value="PQQ ENZYME REPEAT PROTEIN-RELATED"/>
    <property type="match status" value="1"/>
</dbReference>
<gene>
    <name evidence="2" type="ORF">METZ01_LOCUS247173</name>
</gene>
<evidence type="ECO:0000259" key="1">
    <source>
        <dbReference type="Pfam" id="PF13360"/>
    </source>
</evidence>
<dbReference type="InterPro" id="IPR015943">
    <property type="entry name" value="WD40/YVTN_repeat-like_dom_sf"/>
</dbReference>
<organism evidence="2">
    <name type="scientific">marine metagenome</name>
    <dbReference type="NCBI Taxonomy" id="408172"/>
    <lineage>
        <taxon>unclassified sequences</taxon>
        <taxon>metagenomes</taxon>
        <taxon>ecological metagenomes</taxon>
    </lineage>
</organism>
<feature type="non-terminal residue" evidence="2">
    <location>
        <position position="262"/>
    </location>
</feature>
<dbReference type="Pfam" id="PF13360">
    <property type="entry name" value="PQQ_2"/>
    <property type="match status" value="1"/>
</dbReference>
<dbReference type="EMBL" id="UINC01065054">
    <property type="protein sequence ID" value="SVB94319.1"/>
    <property type="molecule type" value="Genomic_DNA"/>
</dbReference>
<proteinExistence type="predicted"/>